<proteinExistence type="predicted"/>
<keyword evidence="2" id="KW-1185">Reference proteome</keyword>
<name>A0A8H6N224_9PEZI</name>
<evidence type="ECO:0000313" key="1">
    <source>
        <dbReference type="EMBL" id="KAF6816646.1"/>
    </source>
</evidence>
<dbReference type="AlphaFoldDB" id="A0A8H6N224"/>
<evidence type="ECO:0000313" key="2">
    <source>
        <dbReference type="Proteomes" id="UP000652219"/>
    </source>
</evidence>
<protein>
    <submittedName>
        <fullName evidence="1">Uncharacterized protein</fullName>
    </submittedName>
</protein>
<dbReference type="Proteomes" id="UP000652219">
    <property type="component" value="Unassembled WGS sequence"/>
</dbReference>
<dbReference type="EMBL" id="WIGN01000026">
    <property type="protein sequence ID" value="KAF6816646.1"/>
    <property type="molecule type" value="Genomic_DNA"/>
</dbReference>
<sequence>MESMRANGVADGDPKAQLWVVPRASDSSVVGLGLLGEYEAGELQQHKKAEIPRQDVDGDHGPIFNDVVAFKFCHAVSYSLTDGMLSALLTLKDHDKDEMKSEGMTVIGNFLHQTDDRNGVMSPELSTAGAIR</sequence>
<comment type="caution">
    <text evidence="1">The sequence shown here is derived from an EMBL/GenBank/DDBJ whole genome shotgun (WGS) entry which is preliminary data.</text>
</comment>
<organism evidence="1 2">
    <name type="scientific">Colletotrichum sojae</name>
    <dbReference type="NCBI Taxonomy" id="2175907"/>
    <lineage>
        <taxon>Eukaryota</taxon>
        <taxon>Fungi</taxon>
        <taxon>Dikarya</taxon>
        <taxon>Ascomycota</taxon>
        <taxon>Pezizomycotina</taxon>
        <taxon>Sordariomycetes</taxon>
        <taxon>Hypocreomycetidae</taxon>
        <taxon>Glomerellales</taxon>
        <taxon>Glomerellaceae</taxon>
        <taxon>Colletotrichum</taxon>
        <taxon>Colletotrichum orchidearum species complex</taxon>
    </lineage>
</organism>
<gene>
    <name evidence="1" type="ORF">CSOJ01_02821</name>
</gene>
<reference evidence="1 2" key="1">
    <citation type="journal article" date="2020" name="Phytopathology">
        <title>Genome Sequence Resources of Colletotrichum truncatum, C. plurivorum, C. musicola, and C. sojae: Four Species Pathogenic to Soybean (Glycine max).</title>
        <authorList>
            <person name="Rogerio F."/>
            <person name="Boufleur T.R."/>
            <person name="Ciampi-Guillardi M."/>
            <person name="Sukno S.A."/>
            <person name="Thon M.R."/>
            <person name="Massola Junior N.S."/>
            <person name="Baroncelli R."/>
        </authorList>
    </citation>
    <scope>NUCLEOTIDE SEQUENCE [LARGE SCALE GENOMIC DNA]</scope>
    <source>
        <strain evidence="1 2">LFN0009</strain>
    </source>
</reference>
<accession>A0A8H6N224</accession>